<name>A0AA39GNU7_SARSR</name>
<feature type="signal peptide" evidence="3">
    <location>
        <begin position="1"/>
        <end position="29"/>
    </location>
</feature>
<feature type="transmembrane region" description="Helical" evidence="2">
    <location>
        <begin position="344"/>
        <end position="365"/>
    </location>
</feature>
<proteinExistence type="predicted"/>
<dbReference type="Pfam" id="PF06101">
    <property type="entry name" value="Vps62"/>
    <property type="match status" value="1"/>
</dbReference>
<keyword evidence="2" id="KW-0812">Transmembrane</keyword>
<reference evidence="4" key="1">
    <citation type="submission" date="2022-10" db="EMBL/GenBank/DDBJ databases">
        <title>Determination and structural analysis of whole genome sequence of Sarocladium strictum F4-1.</title>
        <authorList>
            <person name="Hu L."/>
            <person name="Jiang Y."/>
        </authorList>
    </citation>
    <scope>NUCLEOTIDE SEQUENCE</scope>
    <source>
        <strain evidence="4">F4-1</strain>
    </source>
</reference>
<keyword evidence="2" id="KW-0472">Membrane</keyword>
<sequence>MALRIPTTTSWLASLLLLIQAGLTGKAEAGAETEGDLFCPEFVTRHAPLVWLHSEDPFQPSDILTHIQRTTPHLNHAPLTIDLPDLNLDNLELLNNVSNRVQGEDLDAFFFYFYSYDQGPNITQVLEPLDQLVRGPKAESGMSFGNHVGDWEHNMVRFKGGKPTGIYYSQHEGGTAYDWDATELTLEDERPIVYSARGSHANFAYPGNRIHNKVLIDYCDAGRRWDPILSAYFYHYSPSTHRFTTLSSPLSPAYPSPPPYNYTSWLYFSGRWGDTQYPDSDPRQETIPRFHLSRFVTGPSGPLFKQLVRKGLLPDRRHKESWKEWAVGIFMMFYPCCIKGWRKWVSLGALIAVFAGIVIGVVVLVRKLRRKLLQGKQGGGDYRRIEASEVLLDDWSRNEESLSSSSDDDDDHEHIGR</sequence>
<gene>
    <name evidence="4" type="ORF">NLU13_0155</name>
</gene>
<protein>
    <recommendedName>
        <fullName evidence="6">Vacuolar protein sorting-associated protein 62</fullName>
    </recommendedName>
</protein>
<comment type="caution">
    <text evidence="4">The sequence shown here is derived from an EMBL/GenBank/DDBJ whole genome shotgun (WGS) entry which is preliminary data.</text>
</comment>
<keyword evidence="3" id="KW-0732">Signal</keyword>
<keyword evidence="5" id="KW-1185">Reference proteome</keyword>
<evidence type="ECO:0008006" key="6">
    <source>
        <dbReference type="Google" id="ProtNLM"/>
    </source>
</evidence>
<dbReference type="InterPro" id="IPR009291">
    <property type="entry name" value="Vps62"/>
</dbReference>
<evidence type="ECO:0000313" key="5">
    <source>
        <dbReference type="Proteomes" id="UP001175261"/>
    </source>
</evidence>
<dbReference type="EMBL" id="JAPDFR010000001">
    <property type="protein sequence ID" value="KAK0390651.1"/>
    <property type="molecule type" value="Genomic_DNA"/>
</dbReference>
<dbReference type="PANTHER" id="PTHR48174">
    <property type="entry name" value="DUF946 FAMILY PROTEIN"/>
    <property type="match status" value="1"/>
</dbReference>
<dbReference type="Proteomes" id="UP001175261">
    <property type="component" value="Unassembled WGS sequence"/>
</dbReference>
<dbReference type="PANTHER" id="PTHR48174:SF5">
    <property type="entry name" value="VACUOLAR PROTEIN SORTING-ASSOCIATED PROTEIN 62"/>
    <property type="match status" value="1"/>
</dbReference>
<keyword evidence="2" id="KW-1133">Transmembrane helix</keyword>
<feature type="chain" id="PRO_5041221633" description="Vacuolar protein sorting-associated protein 62" evidence="3">
    <location>
        <begin position="30"/>
        <end position="417"/>
    </location>
</feature>
<organism evidence="4 5">
    <name type="scientific">Sarocladium strictum</name>
    <name type="common">Black bundle disease fungus</name>
    <name type="synonym">Acremonium strictum</name>
    <dbReference type="NCBI Taxonomy" id="5046"/>
    <lineage>
        <taxon>Eukaryota</taxon>
        <taxon>Fungi</taxon>
        <taxon>Dikarya</taxon>
        <taxon>Ascomycota</taxon>
        <taxon>Pezizomycotina</taxon>
        <taxon>Sordariomycetes</taxon>
        <taxon>Hypocreomycetidae</taxon>
        <taxon>Hypocreales</taxon>
        <taxon>Sarocladiaceae</taxon>
        <taxon>Sarocladium</taxon>
    </lineage>
</organism>
<evidence type="ECO:0000256" key="2">
    <source>
        <dbReference type="SAM" id="Phobius"/>
    </source>
</evidence>
<feature type="region of interest" description="Disordered" evidence="1">
    <location>
        <begin position="397"/>
        <end position="417"/>
    </location>
</feature>
<dbReference type="AlphaFoldDB" id="A0AA39GNU7"/>
<accession>A0AA39GNU7</accession>
<evidence type="ECO:0000313" key="4">
    <source>
        <dbReference type="EMBL" id="KAK0390651.1"/>
    </source>
</evidence>
<evidence type="ECO:0000256" key="3">
    <source>
        <dbReference type="SAM" id="SignalP"/>
    </source>
</evidence>
<evidence type="ECO:0000256" key="1">
    <source>
        <dbReference type="SAM" id="MobiDB-lite"/>
    </source>
</evidence>